<reference evidence="3" key="1">
    <citation type="journal article" date="2019" name="Int. J. Syst. Evol. Microbiol.">
        <title>The Global Catalogue of Microorganisms (GCM) 10K type strain sequencing project: providing services to taxonomists for standard genome sequencing and annotation.</title>
        <authorList>
            <consortium name="The Broad Institute Genomics Platform"/>
            <consortium name="The Broad Institute Genome Sequencing Center for Infectious Disease"/>
            <person name="Wu L."/>
            <person name="Ma J."/>
        </authorList>
    </citation>
    <scope>NUCLEOTIDE SEQUENCE [LARGE SCALE GENOMIC DNA]</scope>
    <source>
        <strain evidence="3">TBRC 5781</strain>
    </source>
</reference>
<comment type="caution">
    <text evidence="2">The sequence shown here is derived from an EMBL/GenBank/DDBJ whole genome shotgun (WGS) entry which is preliminary data.</text>
</comment>
<dbReference type="PANTHER" id="PTHR45527:SF1">
    <property type="entry name" value="FATTY ACID SYNTHASE"/>
    <property type="match status" value="1"/>
</dbReference>
<dbReference type="InterPro" id="IPR001242">
    <property type="entry name" value="Condensation_dom"/>
</dbReference>
<sequence length="454" mass="49191">MPEASRDMMTGGSLPLSPAQLGVYFAHLRDETCCRYNIAQVTTIVGPFDVSLFRRAAADVIAATPALNMAIVASQDGPRQVYIERSATEIPLYDLREEPDPQAARAALIDRLTLAPFDLAADPQFRWVLIRTHDDEIHWVQVYHHVIADGWAGQLLTGLVGACYGALANDKADPKSSAEAFEAFVAHQRVELAYQGSQAASKDGTYWRDLLQGVELVAPEHGKASGYGGPFVRHSLVIEGERLAAIERLAKAHGVSAGQVLTASIALMEAAWSRCGDVVLGIPVLGRIGTQARSVVSMSSNVVHVRLRDIWSHSPGSLLREIRRQQLAALRHQRYRYEDLRRDLLGTGSDAAFARVQVNQMPFDYGIGFGDCTSETENLSNGPVEWMSLAIYPQPDGRIKIDLNGACGSFDPSSLVHAAGQILHVLDELASLPSDMCLSSLRLAGSSDVALIGA</sequence>
<dbReference type="SUPFAM" id="SSF52777">
    <property type="entry name" value="CoA-dependent acyltransferases"/>
    <property type="match status" value="2"/>
</dbReference>
<dbReference type="Gene3D" id="3.30.559.30">
    <property type="entry name" value="Nonribosomal peptide synthetase, condensation domain"/>
    <property type="match status" value="1"/>
</dbReference>
<dbReference type="InterPro" id="IPR023213">
    <property type="entry name" value="CAT-like_dom_sf"/>
</dbReference>
<proteinExistence type="predicted"/>
<accession>A0ABV8E9Z1</accession>
<protein>
    <submittedName>
        <fullName evidence="2">Condensation domain-containing protein</fullName>
    </submittedName>
</protein>
<gene>
    <name evidence="2" type="ORF">ACFOVS_14385</name>
</gene>
<evidence type="ECO:0000259" key="1">
    <source>
        <dbReference type="Pfam" id="PF00668"/>
    </source>
</evidence>
<dbReference type="RefSeq" id="WP_377307277.1">
    <property type="nucleotide sequence ID" value="NZ_JBHSBD010000061.1"/>
</dbReference>
<feature type="non-terminal residue" evidence="2">
    <location>
        <position position="454"/>
    </location>
</feature>
<dbReference type="Pfam" id="PF00668">
    <property type="entry name" value="Condensation"/>
    <property type="match status" value="1"/>
</dbReference>
<organism evidence="2 3">
    <name type="scientific">Rhizobium lemnae</name>
    <dbReference type="NCBI Taxonomy" id="1214924"/>
    <lineage>
        <taxon>Bacteria</taxon>
        <taxon>Pseudomonadati</taxon>
        <taxon>Pseudomonadota</taxon>
        <taxon>Alphaproteobacteria</taxon>
        <taxon>Hyphomicrobiales</taxon>
        <taxon>Rhizobiaceae</taxon>
        <taxon>Rhizobium/Agrobacterium group</taxon>
        <taxon>Rhizobium</taxon>
    </lineage>
</organism>
<evidence type="ECO:0000313" key="3">
    <source>
        <dbReference type="Proteomes" id="UP001595697"/>
    </source>
</evidence>
<name>A0ABV8E9Z1_9HYPH</name>
<dbReference type="Proteomes" id="UP001595697">
    <property type="component" value="Unassembled WGS sequence"/>
</dbReference>
<feature type="domain" description="Condensation" evidence="1">
    <location>
        <begin position="13"/>
        <end position="436"/>
    </location>
</feature>
<dbReference type="EMBL" id="JBHSBD010000061">
    <property type="protein sequence ID" value="MFC3969301.1"/>
    <property type="molecule type" value="Genomic_DNA"/>
</dbReference>
<dbReference type="Gene3D" id="3.30.559.10">
    <property type="entry name" value="Chloramphenicol acetyltransferase-like domain"/>
    <property type="match status" value="1"/>
</dbReference>
<dbReference type="PANTHER" id="PTHR45527">
    <property type="entry name" value="NONRIBOSOMAL PEPTIDE SYNTHETASE"/>
    <property type="match status" value="1"/>
</dbReference>
<evidence type="ECO:0000313" key="2">
    <source>
        <dbReference type="EMBL" id="MFC3969301.1"/>
    </source>
</evidence>
<keyword evidence="3" id="KW-1185">Reference proteome</keyword>